<comment type="subcellular location">
    <subcellularLocation>
        <location evidence="1">Membrane</location>
        <topology evidence="1">Multi-pass membrane protein</topology>
    </subcellularLocation>
</comment>
<feature type="compositionally biased region" description="Pro residues" evidence="8">
    <location>
        <begin position="32"/>
        <end position="43"/>
    </location>
</feature>
<feature type="compositionally biased region" description="Low complexity" evidence="8">
    <location>
        <begin position="44"/>
        <end position="58"/>
    </location>
</feature>
<keyword evidence="2" id="KW-0813">Transport</keyword>
<organism evidence="13 14">
    <name type="scientific">Prymnesium parvum</name>
    <name type="common">Toxic golden alga</name>
    <dbReference type="NCBI Taxonomy" id="97485"/>
    <lineage>
        <taxon>Eukaryota</taxon>
        <taxon>Haptista</taxon>
        <taxon>Haptophyta</taxon>
        <taxon>Prymnesiophyceae</taxon>
        <taxon>Prymnesiales</taxon>
        <taxon>Prymnesiaceae</taxon>
        <taxon>Prymnesium</taxon>
    </lineage>
</organism>
<protein>
    <submittedName>
        <fullName evidence="13">Uncharacterized protein</fullName>
    </submittedName>
</protein>
<keyword evidence="6 9" id="KW-0472">Membrane</keyword>
<evidence type="ECO:0000256" key="1">
    <source>
        <dbReference type="ARBA" id="ARBA00004141"/>
    </source>
</evidence>
<evidence type="ECO:0000256" key="6">
    <source>
        <dbReference type="ARBA" id="ARBA00023136"/>
    </source>
</evidence>
<feature type="region of interest" description="Disordered" evidence="8">
    <location>
        <begin position="1"/>
        <end position="75"/>
    </location>
</feature>
<keyword evidence="14" id="KW-1185">Reference proteome</keyword>
<comment type="caution">
    <text evidence="13">The sequence shown here is derived from an EMBL/GenBank/DDBJ whole genome shotgun (WGS) entry which is preliminary data.</text>
</comment>
<dbReference type="PANTHER" id="PTHR13800">
    <property type="entry name" value="TRANSIENT RECEPTOR POTENTIAL CATION CHANNEL, SUBFAMILY M, MEMBER 6"/>
    <property type="match status" value="1"/>
</dbReference>
<evidence type="ECO:0000259" key="11">
    <source>
        <dbReference type="Pfam" id="PF18139"/>
    </source>
</evidence>
<evidence type="ECO:0000259" key="12">
    <source>
        <dbReference type="Pfam" id="PF25508"/>
    </source>
</evidence>
<evidence type="ECO:0000256" key="3">
    <source>
        <dbReference type="ARBA" id="ARBA00022692"/>
    </source>
</evidence>
<accession>A0AB34J4F8</accession>
<evidence type="ECO:0000256" key="4">
    <source>
        <dbReference type="ARBA" id="ARBA00022989"/>
    </source>
</evidence>
<evidence type="ECO:0000313" key="14">
    <source>
        <dbReference type="Proteomes" id="UP001515480"/>
    </source>
</evidence>
<dbReference type="Pfam" id="PF00520">
    <property type="entry name" value="Ion_trans"/>
    <property type="match status" value="1"/>
</dbReference>
<evidence type="ECO:0000256" key="5">
    <source>
        <dbReference type="ARBA" id="ARBA00023065"/>
    </source>
</evidence>
<feature type="region of interest" description="Disordered" evidence="8">
    <location>
        <begin position="277"/>
        <end position="304"/>
    </location>
</feature>
<reference evidence="13 14" key="1">
    <citation type="journal article" date="2024" name="Science">
        <title>Giant polyketide synthase enzymes in the biosynthesis of giant marine polyether toxins.</title>
        <authorList>
            <person name="Fallon T.R."/>
            <person name="Shende V.V."/>
            <person name="Wierzbicki I.H."/>
            <person name="Pendleton A.L."/>
            <person name="Watervoot N.F."/>
            <person name="Auber R.P."/>
            <person name="Gonzalez D.J."/>
            <person name="Wisecaver J.H."/>
            <person name="Moore B.S."/>
        </authorList>
    </citation>
    <scope>NUCLEOTIDE SEQUENCE [LARGE SCALE GENOMIC DNA]</scope>
    <source>
        <strain evidence="13 14">12B1</strain>
    </source>
</reference>
<dbReference type="AlphaFoldDB" id="A0AB34J4F8"/>
<dbReference type="Pfam" id="PF18139">
    <property type="entry name" value="LSDAT_euk"/>
    <property type="match status" value="1"/>
</dbReference>
<evidence type="ECO:0000256" key="8">
    <source>
        <dbReference type="SAM" id="MobiDB-lite"/>
    </source>
</evidence>
<keyword evidence="5" id="KW-0406">Ion transport</keyword>
<dbReference type="InterPro" id="IPR005821">
    <property type="entry name" value="Ion_trans_dom"/>
</dbReference>
<feature type="transmembrane region" description="Helical" evidence="9">
    <location>
        <begin position="920"/>
        <end position="941"/>
    </location>
</feature>
<keyword evidence="3 9" id="KW-0812">Transmembrane</keyword>
<feature type="transmembrane region" description="Helical" evidence="9">
    <location>
        <begin position="980"/>
        <end position="1003"/>
    </location>
</feature>
<feature type="domain" description="TRPM SLOG" evidence="11">
    <location>
        <begin position="97"/>
        <end position="277"/>
    </location>
</feature>
<sequence>MPASASPCRLSPAHRRFSPVAEHSSRADRWPLDPPPHPPPPASPSSSTPAASPRPIAAQRSTSRRLHAPLHKLRRPGGGAAAFGALRFARASRPAAAKWVCVTEGSRAEEVLELLLQTWRLRRPEVLISVAGAASGPAPLEEKEQLVFRRGLLQAARRTRAWIVTGGTEGGVMAMVGRTVRDASEDQQLVCLGVTSWGAVLSHEKMEQRGNGKVFAYEGEAADGAARQGGEVCGRGEAARVPLDPYHTHFICVDDGSKGRFGVETQLRGELEDAICSVRPPRPTHTSTRRTHGTSPQAGGAFGGGHVEACQAEGGMGLGVQRISSNPAASALSTPMVLLVVGGGLATLRSVLATLQKARPVVVMPDSGGAAYDIYRYWTSGALPPALDDKSNEGYIALCDELLPLIRAAGTTRTGANQVSPLSFFHVGADAEGRDNELDVHLLNAILSDCETTTEAIVYAVRWGEPSIIQTQLESSKERDPVGMSRALELALLGASNDDSSSQARLSYAEVVRVLVDANVEPRLVRYDGLFKPCHDRFIVASNHAEACTGFELLRQRLRFCGYHAHLRVRERLRHPPLGAPSYTRSGSSHKERRLARVQAFDGAPAPTLQPNWLDLMIWAVLANQRAVARVLWEKTAEPLRAALICARVCSKLAARDTGDSEDLLQQAEEYERWAISVLDQASGASDAVDVLTLVACRRIGRGIEPLWAGSVMDEATKADFPCRHFVSHKHCQHLLDLYFAGGYKGSSGAISHDASLACVCLESVLRIVSLGCLPHYFCKLKTVHSIPASNDSDDDDSGDEWDEDYFEKAEDQISAEVEQLALQGVKEYLSDGWNKLDILSLCCMSAAFVVRMILVIDGGYPSYNIGLAYGSIERLNSIFQNCSVAAIITLILRSLEALSYNKDIGELYTIFLSMLSESAAVYIILCCYTVAFGVAFTALLPQGITNAEVFERPFFITFWALLGDFDLGEIYELTGSSAIITPMLLFTYTFLTTIFLVNLLIAQMTNTYEKIKERSRVYRLFQRVSLIVDYKDNRGAPPPLNLIMLVFHMVRTSPLR</sequence>
<dbReference type="InterPro" id="IPR057366">
    <property type="entry name" value="TRPM-like"/>
</dbReference>
<dbReference type="GO" id="GO:0099604">
    <property type="term" value="F:ligand-gated calcium channel activity"/>
    <property type="evidence" value="ECO:0007669"/>
    <property type="project" value="TreeGrafter"/>
</dbReference>
<dbReference type="GO" id="GO:0005886">
    <property type="term" value="C:plasma membrane"/>
    <property type="evidence" value="ECO:0007669"/>
    <property type="project" value="TreeGrafter"/>
</dbReference>
<evidence type="ECO:0000256" key="9">
    <source>
        <dbReference type="SAM" id="Phobius"/>
    </source>
</evidence>
<gene>
    <name evidence="13" type="ORF">AB1Y20_005487</name>
</gene>
<keyword evidence="7" id="KW-0407">Ion channel</keyword>
<dbReference type="PANTHER" id="PTHR13800:SF12">
    <property type="entry name" value="TRANSIENT RECEPTOR POTENTIAL CATION CHANNEL SUBFAMILY M MEMBER-LIKE 2"/>
    <property type="match status" value="1"/>
</dbReference>
<name>A0AB34J4F8_PRYPA</name>
<keyword evidence="4 9" id="KW-1133">Transmembrane helix</keyword>
<evidence type="ECO:0000256" key="2">
    <source>
        <dbReference type="ARBA" id="ARBA00022448"/>
    </source>
</evidence>
<evidence type="ECO:0000256" key="7">
    <source>
        <dbReference type="ARBA" id="ARBA00023303"/>
    </source>
</evidence>
<feature type="domain" description="TRPM-like" evidence="12">
    <location>
        <begin position="605"/>
        <end position="683"/>
    </location>
</feature>
<dbReference type="Pfam" id="PF25508">
    <property type="entry name" value="TRPM2"/>
    <property type="match status" value="1"/>
</dbReference>
<dbReference type="EMBL" id="JBGBPQ010000013">
    <property type="protein sequence ID" value="KAL1512224.1"/>
    <property type="molecule type" value="Genomic_DNA"/>
</dbReference>
<proteinExistence type="predicted"/>
<feature type="domain" description="Ion transport" evidence="10">
    <location>
        <begin position="822"/>
        <end position="1016"/>
    </location>
</feature>
<evidence type="ECO:0000313" key="13">
    <source>
        <dbReference type="EMBL" id="KAL1512224.1"/>
    </source>
</evidence>
<dbReference type="Proteomes" id="UP001515480">
    <property type="component" value="Unassembled WGS sequence"/>
</dbReference>
<evidence type="ECO:0000259" key="10">
    <source>
        <dbReference type="Pfam" id="PF00520"/>
    </source>
</evidence>
<dbReference type="InterPro" id="IPR041491">
    <property type="entry name" value="TRPM_SLOG"/>
</dbReference>
<feature type="compositionally biased region" description="Basic residues" evidence="8">
    <location>
        <begin position="62"/>
        <end position="75"/>
    </location>
</feature>
<dbReference type="InterPro" id="IPR050927">
    <property type="entry name" value="TRPM"/>
</dbReference>